<dbReference type="PANTHER" id="PTHR43798:SF31">
    <property type="entry name" value="AB HYDROLASE SUPERFAMILY PROTEIN YCLE"/>
    <property type="match status" value="1"/>
</dbReference>
<evidence type="ECO:0000259" key="2">
    <source>
        <dbReference type="Pfam" id="PF00561"/>
    </source>
</evidence>
<evidence type="ECO:0000313" key="3">
    <source>
        <dbReference type="EMBL" id="MDT0497528.1"/>
    </source>
</evidence>
<dbReference type="InterPro" id="IPR029058">
    <property type="entry name" value="AB_hydrolase_fold"/>
</dbReference>
<dbReference type="Gene3D" id="3.40.50.1820">
    <property type="entry name" value="alpha/beta hydrolase"/>
    <property type="match status" value="1"/>
</dbReference>
<feature type="domain" description="AB hydrolase-1" evidence="2">
    <location>
        <begin position="23"/>
        <end position="264"/>
    </location>
</feature>
<evidence type="ECO:0000256" key="1">
    <source>
        <dbReference type="ARBA" id="ARBA00022801"/>
    </source>
</evidence>
<dbReference type="InterPro" id="IPR050266">
    <property type="entry name" value="AB_hydrolase_sf"/>
</dbReference>
<sequence>MASLELADACRLEYQQVGEGPDLVLVHGLATNRAFWYASLAQALKHAFRVTLYDLRGHGYSSLSPQGYSAADQAGDLAALLEQAGIESADVVGHSYGGGIALEFAVQYPQLLRRLVLMDSRINTLQPEQRLADSPHLSAMEIEIAERAGLDWDREPQVGLRYLEVTARLRAEQWAPQARDAFTPFGEGRGGMRGARQYLKLLEETEAPREFLEMGASADEIARIAAPTLLLYGERSRCLPSGRALAATLPDTQFRVVPDAGHFFPASHAALIAGWTANFLGVELPAA</sequence>
<dbReference type="Pfam" id="PF00561">
    <property type="entry name" value="Abhydrolase_1"/>
    <property type="match status" value="1"/>
</dbReference>
<dbReference type="RefSeq" id="WP_311364921.1">
    <property type="nucleotide sequence ID" value="NZ_JAVRIC010000011.1"/>
</dbReference>
<dbReference type="SUPFAM" id="SSF53474">
    <property type="entry name" value="alpha/beta-Hydrolases"/>
    <property type="match status" value="1"/>
</dbReference>
<comment type="caution">
    <text evidence="3">The sequence shown here is derived from an EMBL/GenBank/DDBJ whole genome shotgun (WGS) entry which is preliminary data.</text>
</comment>
<accession>A0ABU2WI15</accession>
<name>A0ABU2WI15_9GAMM</name>
<reference evidence="3 4" key="1">
    <citation type="submission" date="2023-09" db="EMBL/GenBank/DDBJ databases">
        <authorList>
            <person name="Rey-Velasco X."/>
        </authorList>
    </citation>
    <scope>NUCLEOTIDE SEQUENCE [LARGE SCALE GENOMIC DNA]</scope>
    <source>
        <strain evidence="3 4">W345</strain>
    </source>
</reference>
<dbReference type="Proteomes" id="UP001254608">
    <property type="component" value="Unassembled WGS sequence"/>
</dbReference>
<proteinExistence type="predicted"/>
<evidence type="ECO:0000313" key="4">
    <source>
        <dbReference type="Proteomes" id="UP001254608"/>
    </source>
</evidence>
<dbReference type="PANTHER" id="PTHR43798">
    <property type="entry name" value="MONOACYLGLYCEROL LIPASE"/>
    <property type="match status" value="1"/>
</dbReference>
<dbReference type="EMBL" id="JAVRIC010000011">
    <property type="protein sequence ID" value="MDT0497528.1"/>
    <property type="molecule type" value="Genomic_DNA"/>
</dbReference>
<gene>
    <name evidence="3" type="ORF">RM530_09150</name>
</gene>
<protein>
    <submittedName>
        <fullName evidence="3">Alpha/beta hydrolase</fullName>
    </submittedName>
</protein>
<dbReference type="GO" id="GO:0016787">
    <property type="term" value="F:hydrolase activity"/>
    <property type="evidence" value="ECO:0007669"/>
    <property type="project" value="UniProtKB-KW"/>
</dbReference>
<organism evidence="3 4">
    <name type="scientific">Banduia mediterranea</name>
    <dbReference type="NCBI Taxonomy" id="3075609"/>
    <lineage>
        <taxon>Bacteria</taxon>
        <taxon>Pseudomonadati</taxon>
        <taxon>Pseudomonadota</taxon>
        <taxon>Gammaproteobacteria</taxon>
        <taxon>Nevskiales</taxon>
        <taxon>Algiphilaceae</taxon>
        <taxon>Banduia</taxon>
    </lineage>
</organism>
<keyword evidence="4" id="KW-1185">Reference proteome</keyword>
<keyword evidence="1 3" id="KW-0378">Hydrolase</keyword>
<dbReference type="PRINTS" id="PR00111">
    <property type="entry name" value="ABHYDROLASE"/>
</dbReference>
<dbReference type="InterPro" id="IPR000073">
    <property type="entry name" value="AB_hydrolase_1"/>
</dbReference>